<dbReference type="KEGG" id="crq:GCK72_022830"/>
<sequence>MEESIKTRNRATISDLFAPDFGFDLCDSHVNKKEFVEILARLPTRLNVTFTLKKFTNYKSAIKFEVAESGNMNTNLGFYINKLQEKLTSGSIVNCEGIPPH</sequence>
<accession>A0A6A5FV30</accession>
<dbReference type="EMBL" id="WUAV01000006">
    <property type="protein sequence ID" value="KAF1746376.1"/>
    <property type="molecule type" value="Genomic_DNA"/>
</dbReference>
<dbReference type="CTD" id="9798411"/>
<dbReference type="GeneID" id="9798411"/>
<feature type="domain" description="NTF2-like" evidence="1">
    <location>
        <begin position="1"/>
        <end position="96"/>
    </location>
</feature>
<dbReference type="InterPro" id="IPR058721">
    <property type="entry name" value="NTF2_3"/>
</dbReference>
<dbReference type="AlphaFoldDB" id="A0A6A5FV30"/>
<dbReference type="RefSeq" id="XP_003103008.2">
    <property type="nucleotide sequence ID" value="XM_003102960.2"/>
</dbReference>
<proteinExistence type="predicted"/>
<organism evidence="2 3">
    <name type="scientific">Caenorhabditis remanei</name>
    <name type="common">Caenorhabditis vulgaris</name>
    <dbReference type="NCBI Taxonomy" id="31234"/>
    <lineage>
        <taxon>Eukaryota</taxon>
        <taxon>Metazoa</taxon>
        <taxon>Ecdysozoa</taxon>
        <taxon>Nematoda</taxon>
        <taxon>Chromadorea</taxon>
        <taxon>Rhabditida</taxon>
        <taxon>Rhabditina</taxon>
        <taxon>Rhabditomorpha</taxon>
        <taxon>Rhabditoidea</taxon>
        <taxon>Rhabditidae</taxon>
        <taxon>Peloderinae</taxon>
        <taxon>Caenorhabditis</taxon>
    </lineage>
</organism>
<comment type="caution">
    <text evidence="2">The sequence shown here is derived from an EMBL/GenBank/DDBJ whole genome shotgun (WGS) entry which is preliminary data.</text>
</comment>
<evidence type="ECO:0000259" key="1">
    <source>
        <dbReference type="Pfam" id="PF26530"/>
    </source>
</evidence>
<dbReference type="Proteomes" id="UP000483820">
    <property type="component" value="Chromosome X"/>
</dbReference>
<gene>
    <name evidence="2" type="ORF">GCK72_022830</name>
</gene>
<dbReference type="PANTHER" id="PTHR33940:SF1">
    <property type="entry name" value="APOLIPOPHORIN-RELATED"/>
    <property type="match status" value="1"/>
</dbReference>
<evidence type="ECO:0000313" key="2">
    <source>
        <dbReference type="EMBL" id="KAF1746376.1"/>
    </source>
</evidence>
<reference evidence="2 3" key="1">
    <citation type="submission" date="2019-12" db="EMBL/GenBank/DDBJ databases">
        <title>Chromosome-level assembly of the Caenorhabditis remanei genome.</title>
        <authorList>
            <person name="Teterina A.A."/>
            <person name="Willis J.H."/>
            <person name="Phillips P.C."/>
        </authorList>
    </citation>
    <scope>NUCLEOTIDE SEQUENCE [LARGE SCALE GENOMIC DNA]</scope>
    <source>
        <strain evidence="2 3">PX506</strain>
        <tissue evidence="2">Whole organism</tissue>
    </source>
</reference>
<dbReference type="Pfam" id="PF26530">
    <property type="entry name" value="NTF2_3"/>
    <property type="match status" value="1"/>
</dbReference>
<protein>
    <recommendedName>
        <fullName evidence="1">NTF2-like domain-containing protein</fullName>
    </recommendedName>
</protein>
<dbReference type="PANTHER" id="PTHR33940">
    <property type="entry name" value="PROTEIN CBG13625"/>
    <property type="match status" value="1"/>
</dbReference>
<name>A0A6A5FV30_CAERE</name>
<evidence type="ECO:0000313" key="3">
    <source>
        <dbReference type="Proteomes" id="UP000483820"/>
    </source>
</evidence>